<dbReference type="Pfam" id="PF03702">
    <property type="entry name" value="AnmK"/>
    <property type="match status" value="1"/>
</dbReference>
<dbReference type="GO" id="GO:0006040">
    <property type="term" value="P:amino sugar metabolic process"/>
    <property type="evidence" value="ECO:0007669"/>
    <property type="project" value="InterPro"/>
</dbReference>
<protein>
    <recommendedName>
        <fullName evidence="1">Anhydro-N-acetylmuramic acid kinase</fullName>
        <ecNumber evidence="1">2.7.1.170</ecNumber>
    </recommendedName>
    <alternativeName>
        <fullName evidence="1">AnhMurNAc kinase</fullName>
    </alternativeName>
</protein>
<dbReference type="EMBL" id="AEQP01000001">
    <property type="protein sequence ID" value="EFV95832.1"/>
    <property type="molecule type" value="Genomic_DNA"/>
</dbReference>
<dbReference type="PANTHER" id="PTHR30605:SF0">
    <property type="entry name" value="ANHYDRO-N-ACETYLMURAMIC ACID KINASE"/>
    <property type="match status" value="1"/>
</dbReference>
<evidence type="ECO:0000256" key="2">
    <source>
        <dbReference type="SAM" id="MobiDB-lite"/>
    </source>
</evidence>
<dbReference type="GO" id="GO:0005524">
    <property type="term" value="F:ATP binding"/>
    <property type="evidence" value="ECO:0007669"/>
    <property type="project" value="UniProtKB-UniRule"/>
</dbReference>
<sequence length="405" mass="43028">MRPPDGRFSFHPGPMQHDAPIRPAPQAVFTHTDEIHAGLMSGTSMDGVDGVLIAFDEQGRIRQTLTSAFVPMPEPLRRQLTGLQHPASDELAAAARAGQQLADLYAECVQQLLQQSGVSSRQVRALGAHGQTVRHVPAEGYTLQLLDAPRLAEATGIDVVADLRSADVAAGGQGAPLMPAFHAHVFAGLQGRYGILNLGGIANLTVIDTQQSTPTVIGFDTGPANTLLDGWIEAHHGHRYDHHGQWAASGRAIPALLERLLAEPYFARPAPKSTGRDLFNLSWLKQHLQAHPDAAAADVQATLLALTAESTAQAIRAQKLSAVYLCGGGAENAGLAQAIQQAVGPETLVQSTHALGIAPQAVEASGFAWLARQRVHEAPIPLTRITGSRHDSILGAWHKAPARQR</sequence>
<dbReference type="Proteomes" id="UP000011021">
    <property type="component" value="Unassembled WGS sequence"/>
</dbReference>
<comment type="catalytic activity">
    <reaction evidence="1">
        <text>1,6-anhydro-N-acetyl-beta-muramate + ATP + H2O = N-acetyl-D-muramate 6-phosphate + ADP + H(+)</text>
        <dbReference type="Rhea" id="RHEA:24952"/>
        <dbReference type="ChEBI" id="CHEBI:15377"/>
        <dbReference type="ChEBI" id="CHEBI:15378"/>
        <dbReference type="ChEBI" id="CHEBI:30616"/>
        <dbReference type="ChEBI" id="CHEBI:58690"/>
        <dbReference type="ChEBI" id="CHEBI:58722"/>
        <dbReference type="ChEBI" id="CHEBI:456216"/>
        <dbReference type="EC" id="2.7.1.170"/>
    </reaction>
</comment>
<feature type="binding site" evidence="1">
    <location>
        <begin position="42"/>
        <end position="49"/>
    </location>
    <ligand>
        <name>ATP</name>
        <dbReference type="ChEBI" id="CHEBI:30616"/>
    </ligand>
</feature>
<dbReference type="eggNOG" id="COG2377">
    <property type="taxonomic scope" value="Bacteria"/>
</dbReference>
<dbReference type="SUPFAM" id="SSF53067">
    <property type="entry name" value="Actin-like ATPase domain"/>
    <property type="match status" value="1"/>
</dbReference>
<dbReference type="UniPathway" id="UPA00343"/>
<keyword evidence="1" id="KW-0119">Carbohydrate metabolism</keyword>
<feature type="region of interest" description="Disordered" evidence="2">
    <location>
        <begin position="1"/>
        <end position="21"/>
    </location>
</feature>
<name>E7RU49_9BURK</name>
<accession>E7RU49</accession>
<comment type="pathway">
    <text evidence="1">Cell wall biogenesis; peptidoglycan recycling.</text>
</comment>
<gene>
    <name evidence="1 3" type="primary">anmK</name>
    <name evidence="3" type="ORF">HMPREF0551_0015</name>
</gene>
<reference evidence="3 4" key="1">
    <citation type="submission" date="2010-12" db="EMBL/GenBank/DDBJ databases">
        <authorList>
            <person name="Muzny D."/>
            <person name="Qin X."/>
            <person name="Deng J."/>
            <person name="Jiang H."/>
            <person name="Liu Y."/>
            <person name="Qu J."/>
            <person name="Song X.-Z."/>
            <person name="Zhang L."/>
            <person name="Thornton R."/>
            <person name="Coyle M."/>
            <person name="Francisco L."/>
            <person name="Jackson L."/>
            <person name="Javaid M."/>
            <person name="Korchina V."/>
            <person name="Kovar C."/>
            <person name="Mata R."/>
            <person name="Mathew T."/>
            <person name="Ngo R."/>
            <person name="Nguyen L."/>
            <person name="Nguyen N."/>
            <person name="Okwuonu G."/>
            <person name="Ongeri F."/>
            <person name="Pham C."/>
            <person name="Simmons D."/>
            <person name="Wilczek-Boney K."/>
            <person name="Hale W."/>
            <person name="Jakkamsetti A."/>
            <person name="Pham P."/>
            <person name="Ruth R."/>
            <person name="San Lucas F."/>
            <person name="Warren J."/>
            <person name="Zhang J."/>
            <person name="Zhao Z."/>
            <person name="Zhou C."/>
            <person name="Zhu D."/>
            <person name="Lee S."/>
            <person name="Bess C."/>
            <person name="Blankenburg K."/>
            <person name="Forbes L."/>
            <person name="Fu Q."/>
            <person name="Gubbala S."/>
            <person name="Hirani K."/>
            <person name="Jayaseelan J.C."/>
            <person name="Lara F."/>
            <person name="Munidasa M."/>
            <person name="Palculict T."/>
            <person name="Patil S."/>
            <person name="Pu L.-L."/>
            <person name="Saada N."/>
            <person name="Tang L."/>
            <person name="Weissenberger G."/>
            <person name="Zhu Y."/>
            <person name="Hemphill L."/>
            <person name="Shang Y."/>
            <person name="Youmans B."/>
            <person name="Ayvaz T."/>
            <person name="Ross M."/>
            <person name="Santibanez J."/>
            <person name="Aqrawi P."/>
            <person name="Gross S."/>
            <person name="Joshi V."/>
            <person name="Fowler G."/>
            <person name="Nazareth L."/>
            <person name="Reid J."/>
            <person name="Worley K."/>
            <person name="Petrosino J."/>
            <person name="Highlander S."/>
            <person name="Gibbs R."/>
        </authorList>
    </citation>
    <scope>NUCLEOTIDE SEQUENCE [LARGE SCALE GENOMIC DNA]</scope>
    <source>
        <strain evidence="3 4">ATCC 51599</strain>
    </source>
</reference>
<dbReference type="EC" id="2.7.1.170" evidence="1"/>
<comment type="pathway">
    <text evidence="1">Amino-sugar metabolism; 1,6-anhydro-N-acetylmuramate degradation.</text>
</comment>
<keyword evidence="1" id="KW-0547">Nucleotide-binding</keyword>
<dbReference type="UniPathway" id="UPA00544"/>
<proteinExistence type="inferred from homology"/>
<dbReference type="GO" id="GO:0016773">
    <property type="term" value="F:phosphotransferase activity, alcohol group as acceptor"/>
    <property type="evidence" value="ECO:0007669"/>
    <property type="project" value="UniProtKB-UniRule"/>
</dbReference>
<dbReference type="AlphaFoldDB" id="E7RU49"/>
<organism evidence="3 4">
    <name type="scientific">Lautropia mirabilis ATCC 51599</name>
    <dbReference type="NCBI Taxonomy" id="887898"/>
    <lineage>
        <taxon>Bacteria</taxon>
        <taxon>Pseudomonadati</taxon>
        <taxon>Pseudomonadota</taxon>
        <taxon>Betaproteobacteria</taxon>
        <taxon>Burkholderiales</taxon>
        <taxon>Burkholderiaceae</taxon>
        <taxon>Lautropia</taxon>
    </lineage>
</organism>
<dbReference type="HOGENOM" id="CLU_038782_0_0_4"/>
<evidence type="ECO:0000256" key="1">
    <source>
        <dbReference type="HAMAP-Rule" id="MF_01270"/>
    </source>
</evidence>
<dbReference type="GO" id="GO:0016301">
    <property type="term" value="F:kinase activity"/>
    <property type="evidence" value="ECO:0007669"/>
    <property type="project" value="UniProtKB-KW"/>
</dbReference>
<comment type="caution">
    <text evidence="3">The sequence shown here is derived from an EMBL/GenBank/DDBJ whole genome shotgun (WGS) entry which is preliminary data.</text>
</comment>
<keyword evidence="1 3" id="KW-0418">Kinase</keyword>
<evidence type="ECO:0000313" key="4">
    <source>
        <dbReference type="Proteomes" id="UP000011021"/>
    </source>
</evidence>
<dbReference type="STRING" id="887898.HMPREF0551_0015"/>
<dbReference type="InterPro" id="IPR005338">
    <property type="entry name" value="Anhydro_N_Ac-Mur_kinase"/>
</dbReference>
<dbReference type="NCBIfam" id="NF007139">
    <property type="entry name" value="PRK09585.1-3"/>
    <property type="match status" value="1"/>
</dbReference>
<keyword evidence="1 3" id="KW-0808">Transferase</keyword>
<dbReference type="Gene3D" id="3.30.420.40">
    <property type="match status" value="2"/>
</dbReference>
<comment type="similarity">
    <text evidence="1">Belongs to the anhydro-N-acetylmuramic acid kinase family.</text>
</comment>
<evidence type="ECO:0000313" key="3">
    <source>
        <dbReference type="EMBL" id="EFV95832.1"/>
    </source>
</evidence>
<keyword evidence="4" id="KW-1185">Reference proteome</keyword>
<dbReference type="PANTHER" id="PTHR30605">
    <property type="entry name" value="ANHYDRO-N-ACETYLMURAMIC ACID KINASE"/>
    <property type="match status" value="1"/>
</dbReference>
<keyword evidence="1" id="KW-0067">ATP-binding</keyword>
<dbReference type="GO" id="GO:0009254">
    <property type="term" value="P:peptidoglycan turnover"/>
    <property type="evidence" value="ECO:0007669"/>
    <property type="project" value="UniProtKB-UniRule"/>
</dbReference>
<comment type="function">
    <text evidence="1">Catalyzes the specific phosphorylation of 1,6-anhydro-N-acetylmuramic acid (anhMurNAc) with the simultaneous cleavage of the 1,6-anhydro ring, generating MurNAc-6-P. Is required for the utilization of anhMurNAc either imported from the medium or derived from its own cell wall murein, and thus plays a role in cell wall recycling.</text>
</comment>
<dbReference type="HAMAP" id="MF_01270">
    <property type="entry name" value="AnhMurNAc_kinase"/>
    <property type="match status" value="1"/>
</dbReference>
<dbReference type="GO" id="GO:0097175">
    <property type="term" value="P:1,6-anhydro-N-acetyl-beta-muramic acid catabolic process"/>
    <property type="evidence" value="ECO:0007669"/>
    <property type="project" value="UniProtKB-UniRule"/>
</dbReference>
<dbReference type="InterPro" id="IPR043129">
    <property type="entry name" value="ATPase_NBD"/>
</dbReference>